<dbReference type="EMBL" id="LCTW02000130">
    <property type="protein sequence ID" value="KXX78179.1"/>
    <property type="molecule type" value="Genomic_DNA"/>
</dbReference>
<dbReference type="OrthoDB" id="4590278at2759"/>
<evidence type="ECO:0000313" key="3">
    <source>
        <dbReference type="Proteomes" id="UP000078237"/>
    </source>
</evidence>
<evidence type="ECO:0000256" key="1">
    <source>
        <dbReference type="SAM" id="MobiDB-lite"/>
    </source>
</evidence>
<gene>
    <name evidence="2" type="ORF">MMYC01_205488</name>
</gene>
<sequence>MGACFSSMNCCCCTKAENPEQTTDGQQRESRITDGQQTGTQPTRPGEMDPKMAEGGTGSQPTTPQRGTEEVRDIIIRKTSDIKPIEHISLEAVEATKETAEISHKFFSFRYWLMDGPPYPPKVHLHTIEQRTGMGARWALLNVGSQNDALYLHRFLSSRRNAPKYQKELSLCYLLDKPIFMTLKPSDTLSGAHKPDSSTASAIATLGSLCGQLAEFRTNSSSPVVATIGGLVKLKGRLWVVAAKHATPRSEDAAEMPAAPGTDPDIDPREYDTETIQPLHVIWPKNREEMPMRATSIPFEFEEEINTNLECRLIPVDNPDLILPNRFRLEPSSPYKNVEGVEPEPRAGKVAVLAGVSGCHFMRMLPEEARLCLPSGKWETVWALEPEEKGGLVMVQPGDSGSWVVDPEQGSVFGIVIASTTYTVYLVPLKDMLRRATDQGLQEDWSLPSPEDVETARDAARKALGLDDATKAARDALADNYKLEEKLSGRDPATGGAAGSPLVSVPAVMSGRISQVVPG</sequence>
<organism evidence="2 3">
    <name type="scientific">Madurella mycetomatis</name>
    <dbReference type="NCBI Taxonomy" id="100816"/>
    <lineage>
        <taxon>Eukaryota</taxon>
        <taxon>Fungi</taxon>
        <taxon>Dikarya</taxon>
        <taxon>Ascomycota</taxon>
        <taxon>Pezizomycotina</taxon>
        <taxon>Sordariomycetes</taxon>
        <taxon>Sordariomycetidae</taxon>
        <taxon>Sordariales</taxon>
        <taxon>Sordariales incertae sedis</taxon>
        <taxon>Madurella</taxon>
    </lineage>
</organism>
<reference evidence="2 3" key="1">
    <citation type="journal article" date="2016" name="Genome Announc.">
        <title>Genome Sequence of Madurella mycetomatis mm55, Isolated from a Human Mycetoma Case in Sudan.</title>
        <authorList>
            <person name="Smit S."/>
            <person name="Derks M.F."/>
            <person name="Bervoets S."/>
            <person name="Fahal A."/>
            <person name="van Leeuwen W."/>
            <person name="van Belkum A."/>
            <person name="van de Sande W.W."/>
        </authorList>
    </citation>
    <scope>NUCLEOTIDE SEQUENCE [LARGE SCALE GENOMIC DNA]</scope>
    <source>
        <strain evidence="3">mm55</strain>
    </source>
</reference>
<protein>
    <submittedName>
        <fullName evidence="2">Uncharacterized protein</fullName>
    </submittedName>
</protein>
<dbReference type="VEuPathDB" id="FungiDB:MMYC01_205488"/>
<feature type="compositionally biased region" description="Polar residues" evidence="1">
    <location>
        <begin position="33"/>
        <end position="43"/>
    </location>
</feature>
<dbReference type="Proteomes" id="UP000078237">
    <property type="component" value="Unassembled WGS sequence"/>
</dbReference>
<feature type="region of interest" description="Disordered" evidence="1">
    <location>
        <begin position="16"/>
        <end position="70"/>
    </location>
</feature>
<name>A0A175W3Z6_9PEZI</name>
<proteinExistence type="predicted"/>
<dbReference type="AlphaFoldDB" id="A0A175W3Z6"/>
<feature type="region of interest" description="Disordered" evidence="1">
    <location>
        <begin position="249"/>
        <end position="269"/>
    </location>
</feature>
<comment type="caution">
    <text evidence="2">The sequence shown here is derived from an EMBL/GenBank/DDBJ whole genome shotgun (WGS) entry which is preliminary data.</text>
</comment>
<accession>A0A175W3Z6</accession>
<keyword evidence="3" id="KW-1185">Reference proteome</keyword>
<evidence type="ECO:0000313" key="2">
    <source>
        <dbReference type="EMBL" id="KXX78179.1"/>
    </source>
</evidence>